<dbReference type="EMBL" id="JBHSGG010000017">
    <property type="protein sequence ID" value="MFC4727897.1"/>
    <property type="molecule type" value="Genomic_DNA"/>
</dbReference>
<dbReference type="Proteomes" id="UP001595892">
    <property type="component" value="Unassembled WGS sequence"/>
</dbReference>
<reference evidence="4" key="1">
    <citation type="journal article" date="2019" name="Int. J. Syst. Evol. Microbiol.">
        <title>The Global Catalogue of Microorganisms (GCM) 10K type strain sequencing project: providing services to taxonomists for standard genome sequencing and annotation.</title>
        <authorList>
            <consortium name="The Broad Institute Genomics Platform"/>
            <consortium name="The Broad Institute Genome Sequencing Center for Infectious Disease"/>
            <person name="Wu L."/>
            <person name="Ma J."/>
        </authorList>
    </citation>
    <scope>NUCLEOTIDE SEQUENCE [LARGE SCALE GENOMIC DNA]</scope>
    <source>
        <strain evidence="4">CGMCC 1.13574</strain>
    </source>
</reference>
<dbReference type="InterPro" id="IPR025746">
    <property type="entry name" value="PilX_N_dom"/>
</dbReference>
<feature type="transmembrane region" description="Helical" evidence="1">
    <location>
        <begin position="20"/>
        <end position="40"/>
    </location>
</feature>
<gene>
    <name evidence="3" type="ORF">ACFO3Q_06890</name>
</gene>
<protein>
    <submittedName>
        <fullName evidence="3">PilX N-terminal domain-containing pilus assembly protein</fullName>
    </submittedName>
</protein>
<dbReference type="RefSeq" id="WP_377003904.1">
    <property type="nucleotide sequence ID" value="NZ_JBHSGG010000017.1"/>
</dbReference>
<sequence>MRRPILERPGRQRQRGAVLYVALVLLILLALIGVTGMQVASLQERMTGAYLAANRAFQNAESLARQQENDILHALGPGSGSFNADQERCDPSFDPAAWSEAIDIAALREVRTRRIDQCSPGGGGLGQGVRPLSENTDLTYQISAFAADVQPSDATNPPTASARVVVDTVYLP</sequence>
<evidence type="ECO:0000313" key="4">
    <source>
        <dbReference type="Proteomes" id="UP001595892"/>
    </source>
</evidence>
<keyword evidence="1" id="KW-0472">Membrane</keyword>
<accession>A0ABV9NHR0</accession>
<evidence type="ECO:0000259" key="2">
    <source>
        <dbReference type="Pfam" id="PF14341"/>
    </source>
</evidence>
<feature type="domain" description="Type 4 fimbrial biogenesis protein PilX N-terminal" evidence="2">
    <location>
        <begin position="15"/>
        <end position="62"/>
    </location>
</feature>
<dbReference type="Pfam" id="PF14341">
    <property type="entry name" value="PilX_N"/>
    <property type="match status" value="1"/>
</dbReference>
<name>A0ABV9NHR0_9GAMM</name>
<evidence type="ECO:0000256" key="1">
    <source>
        <dbReference type="SAM" id="Phobius"/>
    </source>
</evidence>
<organism evidence="3 4">
    <name type="scientific">Coralloluteibacterium thermophilum</name>
    <dbReference type="NCBI Taxonomy" id="2707049"/>
    <lineage>
        <taxon>Bacteria</taxon>
        <taxon>Pseudomonadati</taxon>
        <taxon>Pseudomonadota</taxon>
        <taxon>Gammaproteobacteria</taxon>
        <taxon>Lysobacterales</taxon>
        <taxon>Lysobacteraceae</taxon>
        <taxon>Coralloluteibacterium</taxon>
    </lineage>
</organism>
<comment type="caution">
    <text evidence="3">The sequence shown here is derived from an EMBL/GenBank/DDBJ whole genome shotgun (WGS) entry which is preliminary data.</text>
</comment>
<evidence type="ECO:0000313" key="3">
    <source>
        <dbReference type="EMBL" id="MFC4727897.1"/>
    </source>
</evidence>
<keyword evidence="4" id="KW-1185">Reference proteome</keyword>
<keyword evidence="1" id="KW-0812">Transmembrane</keyword>
<proteinExistence type="predicted"/>
<keyword evidence="1" id="KW-1133">Transmembrane helix</keyword>